<keyword evidence="9" id="KW-1185">Reference proteome</keyword>
<evidence type="ECO:0000256" key="6">
    <source>
        <dbReference type="SAM" id="MobiDB-lite"/>
    </source>
</evidence>
<dbReference type="PANTHER" id="PTHR47338:SF5">
    <property type="entry name" value="ZN(II)2CYS6 TRANSCRIPTION FACTOR (EUROFUNG)"/>
    <property type="match status" value="1"/>
</dbReference>
<feature type="region of interest" description="Disordered" evidence="6">
    <location>
        <begin position="917"/>
        <end position="975"/>
    </location>
</feature>
<dbReference type="InterPro" id="IPR050815">
    <property type="entry name" value="TF_fung"/>
</dbReference>
<dbReference type="AlphaFoldDB" id="A0AAD5TJ10"/>
<keyword evidence="3" id="KW-0805">Transcription regulation</keyword>
<gene>
    <name evidence="8" type="ORF">HDU87_004187</name>
</gene>
<dbReference type="Pfam" id="PF00172">
    <property type="entry name" value="Zn_clus"/>
    <property type="match status" value="1"/>
</dbReference>
<dbReference type="InterPro" id="IPR007219">
    <property type="entry name" value="XnlR_reg_dom"/>
</dbReference>
<feature type="domain" description="Zn(2)-C6 fungal-type" evidence="7">
    <location>
        <begin position="172"/>
        <end position="205"/>
    </location>
</feature>
<reference evidence="8" key="1">
    <citation type="submission" date="2020-05" db="EMBL/GenBank/DDBJ databases">
        <title>Phylogenomic resolution of chytrid fungi.</title>
        <authorList>
            <person name="Stajich J.E."/>
            <person name="Amses K."/>
            <person name="Simmons R."/>
            <person name="Seto K."/>
            <person name="Myers J."/>
            <person name="Bonds A."/>
            <person name="Quandt C.A."/>
            <person name="Barry K."/>
            <person name="Liu P."/>
            <person name="Grigoriev I."/>
            <person name="Longcore J.E."/>
            <person name="James T.Y."/>
        </authorList>
    </citation>
    <scope>NUCLEOTIDE SEQUENCE</scope>
    <source>
        <strain evidence="8">JEL0379</strain>
    </source>
</reference>
<evidence type="ECO:0000259" key="7">
    <source>
        <dbReference type="PROSITE" id="PS50048"/>
    </source>
</evidence>
<accession>A0AAD5TJ10</accession>
<dbReference type="InterPro" id="IPR036864">
    <property type="entry name" value="Zn2-C6_fun-type_DNA-bd_sf"/>
</dbReference>
<dbReference type="GO" id="GO:0000981">
    <property type="term" value="F:DNA-binding transcription factor activity, RNA polymerase II-specific"/>
    <property type="evidence" value="ECO:0007669"/>
    <property type="project" value="InterPro"/>
</dbReference>
<evidence type="ECO:0000313" key="9">
    <source>
        <dbReference type="Proteomes" id="UP001212152"/>
    </source>
</evidence>
<dbReference type="SMART" id="SM00066">
    <property type="entry name" value="GAL4"/>
    <property type="match status" value="1"/>
</dbReference>
<sequence>MSGSDNSSAPAPDWALFPGYNLDLTALLGVDNNQLDSFQDLLEYPQQQQSGLGSEGSLSFLDGAPQQQQPPLQDYSATDSNTGSSNANGALTANGTVSEPFNYDGFAQEPSSSFAISSEAGSSTNSLPAKDNSTPPSQPINGASTANGTKRRKQQPASASRPIAKPNTRRKACEPCRAKKLRCDGLRPVCTTCNRSSQTAALCLYYVDNPNAVVEAKSKSDGPNAESRPKRRGADDVKALEDRVNALEAMLASAIAEKSPGSPTHSTPSPLESHRDGPSKTWPTDGFFEMLNSTPQLPASRSSGSQSSTDPTPPAMAPNTSSPELPFPHHKRPDGALCEGPTLPTVAALTGKTWFNDFVITFNETLSVKALDTHLNKARIAESAVTDLQGVLIRRDLLNEFFSKTRNNAPFDFLHRDSFLRDVENESPMLLFALYAQISNYSPDENVRHAASYFYQRARKLVPMHLENPTLSGLQGFAFLAAASMGQGLMSAGWMYLGMACRMALFLRLDVDPDELGSFTWAEAESRRRIWWCIASLDRVKSAVQGRASFLPHVQTSRVKYPGPDAIWEVADINGNLPAHMVGVPYEPFTAHIARFTALYARAIEYNRTSLRQGIDLESFCTTTTLLEAEVQEWYHSLPAVVHAVPECDNYTFDLQSVNKTPYQAVTCYMMYVCTLSLIRRPRIVSALVTTVRSPAAIRAIESATQAAKDVSAMAERMLGAQPEGGPSSVHADYVSFFCALGTLEAAFIQIIASSLARVARDIKQFEEHQRCFSALIKFLRAMGKRSPPSRLMANVVGVINQELMTRAGRARAAGGNGHDLAASLRAHGGVSPCPFGAEVAKIHTEDGGPCPKAVGRCGGAVKLAFESFAEQKDIDLDDESIELNVEMDPPEHETWVREMVMNVCREPMSGLIQKTAVKAGGGGGGGGGGPPPRYQQHPTPPAPPLPGKFPSPAPEDHTPPQRPFVPPGGWTPSS</sequence>
<dbReference type="CDD" id="cd12148">
    <property type="entry name" value="fungal_TF_MHR"/>
    <property type="match status" value="1"/>
</dbReference>
<proteinExistence type="predicted"/>
<organism evidence="8 9">
    <name type="scientific">Geranomyces variabilis</name>
    <dbReference type="NCBI Taxonomy" id="109894"/>
    <lineage>
        <taxon>Eukaryota</taxon>
        <taxon>Fungi</taxon>
        <taxon>Fungi incertae sedis</taxon>
        <taxon>Chytridiomycota</taxon>
        <taxon>Chytridiomycota incertae sedis</taxon>
        <taxon>Chytridiomycetes</taxon>
        <taxon>Spizellomycetales</taxon>
        <taxon>Powellomycetaceae</taxon>
        <taxon>Geranomyces</taxon>
    </lineage>
</organism>
<evidence type="ECO:0000256" key="4">
    <source>
        <dbReference type="ARBA" id="ARBA00023163"/>
    </source>
</evidence>
<dbReference type="Gene3D" id="4.10.240.10">
    <property type="entry name" value="Zn(2)-C6 fungal-type DNA-binding domain"/>
    <property type="match status" value="1"/>
</dbReference>
<dbReference type="PANTHER" id="PTHR47338">
    <property type="entry name" value="ZN(II)2CYS6 TRANSCRIPTION FACTOR (EUROFUNG)-RELATED"/>
    <property type="match status" value="1"/>
</dbReference>
<dbReference type="Proteomes" id="UP001212152">
    <property type="component" value="Unassembled WGS sequence"/>
</dbReference>
<dbReference type="CDD" id="cd00067">
    <property type="entry name" value="GAL4"/>
    <property type="match status" value="1"/>
</dbReference>
<feature type="compositionally biased region" description="Low complexity" evidence="6">
    <location>
        <begin position="111"/>
        <end position="123"/>
    </location>
</feature>
<feature type="compositionally biased region" description="Gly residues" evidence="6">
    <location>
        <begin position="920"/>
        <end position="929"/>
    </location>
</feature>
<keyword evidence="2" id="KW-0479">Metal-binding</keyword>
<evidence type="ECO:0000256" key="2">
    <source>
        <dbReference type="ARBA" id="ARBA00022723"/>
    </source>
</evidence>
<evidence type="ECO:0000313" key="8">
    <source>
        <dbReference type="EMBL" id="KAJ3177905.1"/>
    </source>
</evidence>
<feature type="region of interest" description="Disordered" evidence="6">
    <location>
        <begin position="216"/>
        <end position="238"/>
    </location>
</feature>
<feature type="compositionally biased region" description="Low complexity" evidence="6">
    <location>
        <begin position="259"/>
        <end position="270"/>
    </location>
</feature>
<feature type="compositionally biased region" description="Pro residues" evidence="6">
    <location>
        <begin position="930"/>
        <end position="954"/>
    </location>
</feature>
<evidence type="ECO:0000256" key="1">
    <source>
        <dbReference type="ARBA" id="ARBA00004123"/>
    </source>
</evidence>
<feature type="compositionally biased region" description="Polar residues" evidence="6">
    <location>
        <begin position="291"/>
        <end position="310"/>
    </location>
</feature>
<keyword evidence="4" id="KW-0804">Transcription</keyword>
<feature type="region of interest" description="Disordered" evidence="6">
    <location>
        <begin position="47"/>
        <end position="171"/>
    </location>
</feature>
<dbReference type="SMART" id="SM00906">
    <property type="entry name" value="Fungal_trans"/>
    <property type="match status" value="1"/>
</dbReference>
<keyword evidence="5" id="KW-0539">Nucleus</keyword>
<dbReference type="GO" id="GO:0003677">
    <property type="term" value="F:DNA binding"/>
    <property type="evidence" value="ECO:0007669"/>
    <property type="project" value="InterPro"/>
</dbReference>
<dbReference type="GO" id="GO:0005634">
    <property type="term" value="C:nucleus"/>
    <property type="evidence" value="ECO:0007669"/>
    <property type="project" value="UniProtKB-SubCell"/>
</dbReference>
<dbReference type="EMBL" id="JADGJQ010000030">
    <property type="protein sequence ID" value="KAJ3177905.1"/>
    <property type="molecule type" value="Genomic_DNA"/>
</dbReference>
<name>A0AAD5TJ10_9FUNG</name>
<feature type="compositionally biased region" description="Polar residues" evidence="6">
    <location>
        <begin position="124"/>
        <end position="148"/>
    </location>
</feature>
<evidence type="ECO:0000256" key="5">
    <source>
        <dbReference type="ARBA" id="ARBA00023242"/>
    </source>
</evidence>
<dbReference type="SUPFAM" id="SSF57701">
    <property type="entry name" value="Zn2/Cys6 DNA-binding domain"/>
    <property type="match status" value="1"/>
</dbReference>
<dbReference type="InterPro" id="IPR001138">
    <property type="entry name" value="Zn2Cys6_DnaBD"/>
</dbReference>
<feature type="compositionally biased region" description="Polar residues" evidence="6">
    <location>
        <begin position="65"/>
        <end position="99"/>
    </location>
</feature>
<feature type="region of interest" description="Disordered" evidence="6">
    <location>
        <begin position="254"/>
        <end position="335"/>
    </location>
</feature>
<comment type="caution">
    <text evidence="8">The sequence shown here is derived from an EMBL/GenBank/DDBJ whole genome shotgun (WGS) entry which is preliminary data.</text>
</comment>
<evidence type="ECO:0000256" key="3">
    <source>
        <dbReference type="ARBA" id="ARBA00023015"/>
    </source>
</evidence>
<dbReference type="GO" id="GO:0008270">
    <property type="term" value="F:zinc ion binding"/>
    <property type="evidence" value="ECO:0007669"/>
    <property type="project" value="InterPro"/>
</dbReference>
<comment type="subcellular location">
    <subcellularLocation>
        <location evidence="1">Nucleus</location>
    </subcellularLocation>
</comment>
<feature type="compositionally biased region" description="Low complexity" evidence="6">
    <location>
        <begin position="47"/>
        <end position="63"/>
    </location>
</feature>
<protein>
    <recommendedName>
        <fullName evidence="7">Zn(2)-C6 fungal-type domain-containing protein</fullName>
    </recommendedName>
</protein>
<dbReference type="GO" id="GO:0006351">
    <property type="term" value="P:DNA-templated transcription"/>
    <property type="evidence" value="ECO:0007669"/>
    <property type="project" value="InterPro"/>
</dbReference>
<dbReference type="Pfam" id="PF04082">
    <property type="entry name" value="Fungal_trans"/>
    <property type="match status" value="1"/>
</dbReference>
<dbReference type="PROSITE" id="PS50048">
    <property type="entry name" value="ZN2_CY6_FUNGAL_2"/>
    <property type="match status" value="1"/>
</dbReference>